<sequence length="105" mass="11725">MTHEITLEWPDDREETFSAEENETVLEAAARAGIRLPYDCRSGTCAECVGQVLKGSIEHRRMPRALEESDRTEGYALLCIAVPREDCRIRTGSRLTAELGSSPWG</sequence>
<dbReference type="PATRIC" id="fig|1008153.3.peg.775"/>
<dbReference type="InterPro" id="IPR036010">
    <property type="entry name" value="2Fe-2S_ferredoxin-like_sf"/>
</dbReference>
<dbReference type="SUPFAM" id="SSF54292">
    <property type="entry name" value="2Fe-2S ferredoxin-like"/>
    <property type="match status" value="1"/>
</dbReference>
<dbReference type="Proteomes" id="UP000075321">
    <property type="component" value="Unassembled WGS sequence"/>
</dbReference>
<dbReference type="EMBL" id="LTAZ01000003">
    <property type="protein sequence ID" value="KYH26885.1"/>
    <property type="molecule type" value="Genomic_DNA"/>
</dbReference>
<reference evidence="10 11" key="1">
    <citation type="submission" date="2016-02" db="EMBL/GenBank/DDBJ databases">
        <title>Genome sequence of Halalkalicoccus paucihalophilus DSM 24557.</title>
        <authorList>
            <person name="Poehlein A."/>
            <person name="Daniel R."/>
        </authorList>
    </citation>
    <scope>NUCLEOTIDE SEQUENCE [LARGE SCALE GENOMIC DNA]</scope>
    <source>
        <strain evidence="10 11">DSM 24557</strain>
    </source>
</reference>
<evidence type="ECO:0000256" key="2">
    <source>
        <dbReference type="ARBA" id="ARBA00022448"/>
    </source>
</evidence>
<dbReference type="PANTHER" id="PTHR43112:SF3">
    <property type="entry name" value="FERREDOXIN-2, CHLOROPLASTIC"/>
    <property type="match status" value="1"/>
</dbReference>
<dbReference type="OrthoDB" id="235534at2157"/>
<keyword evidence="4" id="KW-0479">Metal-binding</keyword>
<comment type="similarity">
    <text evidence="1">Belongs to the 2Fe2S plant-type ferredoxin family.</text>
</comment>
<dbReference type="InterPro" id="IPR001041">
    <property type="entry name" value="2Fe-2S_ferredoxin-type"/>
</dbReference>
<dbReference type="GO" id="GO:0051537">
    <property type="term" value="F:2 iron, 2 sulfur cluster binding"/>
    <property type="evidence" value="ECO:0007669"/>
    <property type="project" value="UniProtKB-KW"/>
</dbReference>
<evidence type="ECO:0000256" key="4">
    <source>
        <dbReference type="ARBA" id="ARBA00022723"/>
    </source>
</evidence>
<dbReference type="AlphaFoldDB" id="A0A151AH04"/>
<proteinExistence type="inferred from homology"/>
<keyword evidence="5" id="KW-0249">Electron transport</keyword>
<evidence type="ECO:0000256" key="3">
    <source>
        <dbReference type="ARBA" id="ARBA00022714"/>
    </source>
</evidence>
<gene>
    <name evidence="10" type="primary">fer1_2</name>
    <name evidence="10" type="ORF">HAPAU_07720</name>
</gene>
<feature type="domain" description="2Fe-2S ferredoxin-type" evidence="9">
    <location>
        <begin position="3"/>
        <end position="95"/>
    </location>
</feature>
<keyword evidence="2" id="KW-0813">Transport</keyword>
<comment type="caution">
    <text evidence="10">The sequence shown here is derived from an EMBL/GenBank/DDBJ whole genome shotgun (WGS) entry which is preliminary data.</text>
</comment>
<evidence type="ECO:0000256" key="6">
    <source>
        <dbReference type="ARBA" id="ARBA00023004"/>
    </source>
</evidence>
<keyword evidence="11" id="KW-1185">Reference proteome</keyword>
<evidence type="ECO:0000259" key="9">
    <source>
        <dbReference type="PROSITE" id="PS51085"/>
    </source>
</evidence>
<dbReference type="PROSITE" id="PS51085">
    <property type="entry name" value="2FE2S_FER_2"/>
    <property type="match status" value="1"/>
</dbReference>
<protein>
    <submittedName>
        <fullName evidence="10">Ferredoxin-1</fullName>
    </submittedName>
</protein>
<evidence type="ECO:0000256" key="5">
    <source>
        <dbReference type="ARBA" id="ARBA00022982"/>
    </source>
</evidence>
<evidence type="ECO:0000313" key="11">
    <source>
        <dbReference type="Proteomes" id="UP000075321"/>
    </source>
</evidence>
<organism evidence="10 11">
    <name type="scientific">Halalkalicoccus paucihalophilus</name>
    <dbReference type="NCBI Taxonomy" id="1008153"/>
    <lineage>
        <taxon>Archaea</taxon>
        <taxon>Methanobacteriati</taxon>
        <taxon>Methanobacteriota</taxon>
        <taxon>Stenosarchaea group</taxon>
        <taxon>Halobacteria</taxon>
        <taxon>Halobacteriales</taxon>
        <taxon>Halococcaceae</taxon>
        <taxon>Halalkalicoccus</taxon>
    </lineage>
</organism>
<comment type="cofactor">
    <cofactor evidence="8">
        <name>[2Fe-2S] cluster</name>
        <dbReference type="ChEBI" id="CHEBI:190135"/>
    </cofactor>
</comment>
<evidence type="ECO:0000313" key="10">
    <source>
        <dbReference type="EMBL" id="KYH26885.1"/>
    </source>
</evidence>
<evidence type="ECO:0000256" key="1">
    <source>
        <dbReference type="ARBA" id="ARBA00007874"/>
    </source>
</evidence>
<dbReference type="RefSeq" id="WP_066379756.1">
    <property type="nucleotide sequence ID" value="NZ_LTAZ01000003.1"/>
</dbReference>
<dbReference type="Pfam" id="PF00111">
    <property type="entry name" value="Fer2"/>
    <property type="match status" value="1"/>
</dbReference>
<dbReference type="GO" id="GO:0046872">
    <property type="term" value="F:metal ion binding"/>
    <property type="evidence" value="ECO:0007669"/>
    <property type="project" value="UniProtKB-KW"/>
</dbReference>
<name>A0A151AH04_9EURY</name>
<dbReference type="Gene3D" id="3.10.20.30">
    <property type="match status" value="1"/>
</dbReference>
<dbReference type="CDD" id="cd00207">
    <property type="entry name" value="fer2"/>
    <property type="match status" value="1"/>
</dbReference>
<dbReference type="InterPro" id="IPR012675">
    <property type="entry name" value="Beta-grasp_dom_sf"/>
</dbReference>
<keyword evidence="3" id="KW-0001">2Fe-2S</keyword>
<keyword evidence="6" id="KW-0408">Iron</keyword>
<keyword evidence="7" id="KW-0411">Iron-sulfur</keyword>
<dbReference type="PANTHER" id="PTHR43112">
    <property type="entry name" value="FERREDOXIN"/>
    <property type="match status" value="1"/>
</dbReference>
<evidence type="ECO:0000256" key="8">
    <source>
        <dbReference type="ARBA" id="ARBA00034078"/>
    </source>
</evidence>
<accession>A0A151AH04</accession>
<evidence type="ECO:0000256" key="7">
    <source>
        <dbReference type="ARBA" id="ARBA00023014"/>
    </source>
</evidence>